<evidence type="ECO:0000313" key="3">
    <source>
        <dbReference type="EMBL" id="MFC4736403.1"/>
    </source>
</evidence>
<feature type="compositionally biased region" description="Low complexity" evidence="2">
    <location>
        <begin position="24"/>
        <end position="39"/>
    </location>
</feature>
<sequence>MRKAVFTTTIGVALLLTACGDAENNGNANENEANAALDNNENDMNNDDVHEDNNEQDNENEELEEENEENAEADEEMNGNEEDAADEIAEDGWETEVGETIENEGGTFTLHARQDDIDTIETGPVVIDIEQVNAQSGELSQQMADMLETEELEMIQMDLTVENTADEDITFYVSQATIATSTGEQLESDMWLSDHIDGDMMSGTSHNGTFFFVLENSAAEDVESVRITWSSPTNEDWEDIGEDVDIEVEF</sequence>
<evidence type="ECO:0008006" key="5">
    <source>
        <dbReference type="Google" id="ProtNLM"/>
    </source>
</evidence>
<evidence type="ECO:0000256" key="2">
    <source>
        <dbReference type="SAM" id="MobiDB-lite"/>
    </source>
</evidence>
<feature type="region of interest" description="Disordered" evidence="2">
    <location>
        <begin position="24"/>
        <end position="85"/>
    </location>
</feature>
<evidence type="ECO:0000313" key="4">
    <source>
        <dbReference type="Proteomes" id="UP001595896"/>
    </source>
</evidence>
<protein>
    <recommendedName>
        <fullName evidence="5">DUF4352 domain-containing protein</fullName>
    </recommendedName>
</protein>
<dbReference type="EMBL" id="JBHSGK010000005">
    <property type="protein sequence ID" value="MFC4736403.1"/>
    <property type="molecule type" value="Genomic_DNA"/>
</dbReference>
<dbReference type="RefSeq" id="WP_377909047.1">
    <property type="nucleotide sequence ID" value="NZ_JBHSGK010000005.1"/>
</dbReference>
<proteinExistence type="predicted"/>
<keyword evidence="4" id="KW-1185">Reference proteome</keyword>
<gene>
    <name evidence="3" type="ORF">ACFO4L_07375</name>
</gene>
<dbReference type="InterPro" id="IPR029050">
    <property type="entry name" value="Immunoprotect_excell_Ig-like"/>
</dbReference>
<feature type="compositionally biased region" description="Acidic residues" evidence="2">
    <location>
        <begin position="54"/>
        <end position="85"/>
    </location>
</feature>
<organism evidence="3 4">
    <name type="scientific">Bacillus daqingensis</name>
    <dbReference type="NCBI Taxonomy" id="872396"/>
    <lineage>
        <taxon>Bacteria</taxon>
        <taxon>Bacillati</taxon>
        <taxon>Bacillota</taxon>
        <taxon>Bacilli</taxon>
        <taxon>Bacillales</taxon>
        <taxon>Bacillaceae</taxon>
        <taxon>Bacillus</taxon>
    </lineage>
</organism>
<dbReference type="PROSITE" id="PS51257">
    <property type="entry name" value="PROKAR_LIPOPROTEIN"/>
    <property type="match status" value="1"/>
</dbReference>
<keyword evidence="1" id="KW-0732">Signal</keyword>
<name>A0ABV9NSM0_9BACI</name>
<evidence type="ECO:0000256" key="1">
    <source>
        <dbReference type="ARBA" id="ARBA00022729"/>
    </source>
</evidence>
<reference evidence="4" key="1">
    <citation type="journal article" date="2019" name="Int. J. Syst. Evol. Microbiol.">
        <title>The Global Catalogue of Microorganisms (GCM) 10K type strain sequencing project: providing services to taxonomists for standard genome sequencing and annotation.</title>
        <authorList>
            <consortium name="The Broad Institute Genomics Platform"/>
            <consortium name="The Broad Institute Genome Sequencing Center for Infectious Disease"/>
            <person name="Wu L."/>
            <person name="Ma J."/>
        </authorList>
    </citation>
    <scope>NUCLEOTIDE SEQUENCE [LARGE SCALE GENOMIC DNA]</scope>
    <source>
        <strain evidence="4">JCM 12165</strain>
    </source>
</reference>
<comment type="caution">
    <text evidence="3">The sequence shown here is derived from an EMBL/GenBank/DDBJ whole genome shotgun (WGS) entry which is preliminary data.</text>
</comment>
<dbReference type="Gene3D" id="2.60.40.1240">
    <property type="match status" value="1"/>
</dbReference>
<dbReference type="Proteomes" id="UP001595896">
    <property type="component" value="Unassembled WGS sequence"/>
</dbReference>
<accession>A0ABV9NSM0</accession>